<feature type="transmembrane region" description="Helical" evidence="1">
    <location>
        <begin position="139"/>
        <end position="160"/>
    </location>
</feature>
<feature type="transmembrane region" description="Helical" evidence="1">
    <location>
        <begin position="240"/>
        <end position="259"/>
    </location>
</feature>
<dbReference type="Proteomes" id="UP001057142">
    <property type="component" value="Chromosome"/>
</dbReference>
<reference evidence="3" key="1">
    <citation type="journal article" date="2022" name="Front. Microbiol.">
        <title>Identification of a novel aminoglycoside O-nucleotidyltransferase AadA33 in Providencia vermicola.</title>
        <authorList>
            <person name="Feng C."/>
            <person name="Gao M."/>
            <person name="Jiang W."/>
            <person name="Shi W."/>
            <person name="Li A."/>
            <person name="Liu S."/>
            <person name="Zhang L."/>
            <person name="Zhang X."/>
            <person name="Li Q."/>
            <person name="Lin H."/>
            <person name="Lu J."/>
            <person name="Li K."/>
            <person name="Zhang H."/>
            <person name="Hu Y."/>
            <person name="Bao Q."/>
            <person name="Lin X."/>
        </authorList>
    </citation>
    <scope>NUCLEOTIDE SEQUENCE</scope>
    <source>
        <strain evidence="3">P13</strain>
    </source>
</reference>
<feature type="transmembrane region" description="Helical" evidence="1">
    <location>
        <begin position="21"/>
        <end position="38"/>
    </location>
</feature>
<dbReference type="AlphaFoldDB" id="A0AAX3RZP6"/>
<dbReference type="EMBL" id="CP097327">
    <property type="protein sequence ID" value="USB36868.1"/>
    <property type="molecule type" value="Genomic_DNA"/>
</dbReference>
<proteinExistence type="predicted"/>
<evidence type="ECO:0000313" key="4">
    <source>
        <dbReference type="EMBL" id="WFC05800.1"/>
    </source>
</evidence>
<feature type="transmembrane region" description="Helical" evidence="1">
    <location>
        <begin position="93"/>
        <end position="111"/>
    </location>
</feature>
<organism evidence="4 6">
    <name type="scientific">Providencia vermicola</name>
    <dbReference type="NCBI Taxonomy" id="333965"/>
    <lineage>
        <taxon>Bacteria</taxon>
        <taxon>Pseudomonadati</taxon>
        <taxon>Pseudomonadota</taxon>
        <taxon>Gammaproteobacteria</taxon>
        <taxon>Enterobacterales</taxon>
        <taxon>Morganellaceae</taxon>
        <taxon>Providencia</taxon>
    </lineage>
</organism>
<dbReference type="Proteomes" id="UP001222403">
    <property type="component" value="Chromosome"/>
</dbReference>
<keyword evidence="1" id="KW-0812">Transmembrane</keyword>
<gene>
    <name evidence="3" type="ORF">M5J11_19115</name>
    <name evidence="4" type="ORF">PG365_13870</name>
</gene>
<dbReference type="PANTHER" id="PTHR30590:SF2">
    <property type="entry name" value="INNER MEMBRANE PROTEIN"/>
    <property type="match status" value="1"/>
</dbReference>
<keyword evidence="1" id="KW-1133">Transmembrane helix</keyword>
<keyword evidence="5" id="KW-1185">Reference proteome</keyword>
<evidence type="ECO:0000313" key="3">
    <source>
        <dbReference type="EMBL" id="USB36868.1"/>
    </source>
</evidence>
<dbReference type="InterPro" id="IPR052529">
    <property type="entry name" value="Bact_Transport_Assoc"/>
</dbReference>
<keyword evidence="1" id="KW-0472">Membrane</keyword>
<protein>
    <submittedName>
        <fullName evidence="4">DUF418 domain-containing protein</fullName>
    </submittedName>
</protein>
<evidence type="ECO:0000313" key="6">
    <source>
        <dbReference type="Proteomes" id="UP001222403"/>
    </source>
</evidence>
<evidence type="ECO:0000259" key="2">
    <source>
        <dbReference type="Pfam" id="PF04235"/>
    </source>
</evidence>
<sequence>MAVMASPESQQRRIDRLDATRGIAILGILLMNIFGFALPQMAYMNPVYSQSVSQPDILVWGVFNLFFQGKFLAIFSILFGATLALLHRKGYRWNMCRLAILAILGVIHGVGLWDGDILLAYAITGVMALFIFEQYTQQYLLKFACFIYVIGLIILFFLGISVDADNFWRVSEEQALSEFLQKTTGGSVSLLYRARSVLNMLEMLFIQYGWQLLGLMIIGFLLIRNGWLCGQFSSQHYRRMAILLITPALLVQILSLYLQSQFGWGYFATSIVGYIINELMIPLQSLGYIALVYGFWESIKTCVIAKMLQCTGRMALSNYLLQTLICTTIFYHLSYFNKFSRLELLAFIVPIWLINLLFSYYWLHFFTQGPIEWGWRKLTDTISNCLESPK</sequence>
<reference evidence="4" key="2">
    <citation type="submission" date="2023-01" db="EMBL/GenBank/DDBJ databases">
        <title>The prevalence of carbapenem-resistant bacteria in aquaculture in China and the genetic diversity of carbapenem-resistant genes.</title>
        <authorList>
            <person name="Wen R."/>
        </authorList>
    </citation>
    <scope>NUCLEOTIDE SEQUENCE</scope>
    <source>
        <strain evidence="4">PVA41-chromosome</strain>
    </source>
</reference>
<dbReference type="InterPro" id="IPR007349">
    <property type="entry name" value="DUF418"/>
</dbReference>
<feature type="transmembrane region" description="Helical" evidence="1">
    <location>
        <begin position="208"/>
        <end position="228"/>
    </location>
</feature>
<dbReference type="Pfam" id="PF04235">
    <property type="entry name" value="DUF418"/>
    <property type="match status" value="1"/>
</dbReference>
<dbReference type="EMBL" id="CP116222">
    <property type="protein sequence ID" value="WFC05800.1"/>
    <property type="molecule type" value="Genomic_DNA"/>
</dbReference>
<name>A0AAX3RZP6_9GAMM</name>
<feature type="transmembrane region" description="Helical" evidence="1">
    <location>
        <begin position="316"/>
        <end position="333"/>
    </location>
</feature>
<evidence type="ECO:0000256" key="1">
    <source>
        <dbReference type="SAM" id="Phobius"/>
    </source>
</evidence>
<feature type="transmembrane region" description="Helical" evidence="1">
    <location>
        <begin position="58"/>
        <end position="86"/>
    </location>
</feature>
<dbReference type="NCBIfam" id="NF008093">
    <property type="entry name" value="PRK10835.1"/>
    <property type="match status" value="1"/>
</dbReference>
<feature type="domain" description="DUF418" evidence="2">
    <location>
        <begin position="222"/>
        <end position="379"/>
    </location>
</feature>
<dbReference type="RefSeq" id="WP_251464541.1">
    <property type="nucleotide sequence ID" value="NZ_CP097327.1"/>
</dbReference>
<dbReference type="PANTHER" id="PTHR30590">
    <property type="entry name" value="INNER MEMBRANE PROTEIN"/>
    <property type="match status" value="1"/>
</dbReference>
<evidence type="ECO:0000313" key="5">
    <source>
        <dbReference type="Proteomes" id="UP001057142"/>
    </source>
</evidence>
<feature type="transmembrane region" description="Helical" evidence="1">
    <location>
        <begin position="117"/>
        <end position="132"/>
    </location>
</feature>
<feature type="transmembrane region" description="Helical" evidence="1">
    <location>
        <begin position="345"/>
        <end position="363"/>
    </location>
</feature>
<accession>A0AAX3RZP6</accession>
<feature type="transmembrane region" description="Helical" evidence="1">
    <location>
        <begin position="271"/>
        <end position="296"/>
    </location>
</feature>